<organism evidence="1 2">
    <name type="scientific">Imbroritus primus</name>
    <dbReference type="NCBI Taxonomy" id="3058603"/>
    <lineage>
        <taxon>Bacteria</taxon>
        <taxon>Pseudomonadati</taxon>
        <taxon>Pseudomonadota</taxon>
        <taxon>Betaproteobacteria</taxon>
        <taxon>Burkholderiales</taxon>
        <taxon>Burkholderiaceae</taxon>
        <taxon>Imbroritus</taxon>
    </lineage>
</organism>
<keyword evidence="2" id="KW-1185">Reference proteome</keyword>
<name>A0ACD3SM19_9BURK</name>
<dbReference type="Proteomes" id="UP000004277">
    <property type="component" value="Unassembled WGS sequence"/>
</dbReference>
<reference evidence="1" key="1">
    <citation type="submission" date="2019-05" db="EMBL/GenBank/DDBJ databases">
        <title>Revised genome assembly of Burkholderiaceae (previously Ralstonia) sp. PBA.</title>
        <authorList>
            <person name="Gan H.M."/>
        </authorList>
    </citation>
    <scope>NUCLEOTIDE SEQUENCE</scope>
    <source>
        <strain evidence="1">PBA</strain>
    </source>
</reference>
<dbReference type="EMBL" id="AKCV02000025">
    <property type="protein sequence ID" value="TMS57225.1"/>
    <property type="molecule type" value="Genomic_DNA"/>
</dbReference>
<proteinExistence type="predicted"/>
<accession>A0ACD3SM19</accession>
<protein>
    <submittedName>
        <fullName evidence="1">Uncharacterized protein</fullName>
    </submittedName>
</protein>
<gene>
    <name evidence="1" type="ORF">MW7_014840</name>
</gene>
<evidence type="ECO:0000313" key="2">
    <source>
        <dbReference type="Proteomes" id="UP000004277"/>
    </source>
</evidence>
<evidence type="ECO:0000313" key="1">
    <source>
        <dbReference type="EMBL" id="TMS57225.1"/>
    </source>
</evidence>
<comment type="caution">
    <text evidence="1">The sequence shown here is derived from an EMBL/GenBank/DDBJ whole genome shotgun (WGS) entry which is preliminary data.</text>
</comment>
<sequence>MTFSSAPLQRLLARLDITIDFLVGDWKRAGITPDTGVTTARQKTPLQQSHHLPTGQACTATATAKLSRAIHTISQHGREHERTGIGQPHNVVRDLVVNHAGKIVRDIRRHAFCATDTRTGTVPVDDTTAFYGYLHTLFPGWKPGVPGFAVGDRDMVETFGNALLVLFSEPRSSAPNALAIAMAQRLADVTNGDIRHARAVLAYLDTAGADMLNRLFVPAQPGAPDPLPADLRRILAHDNVIRTGDAPLRHVRLEAEDLQARALRVAISLSRHPHDFRALRKLLHRGLDVTPAAARLLTKPAPHWLDPSDTGCADQLLLHALQAADLMQTPALPEEDRAYAEDCLGMLCQLWQYARTDPAQIARYRQGLTARQRGNLYAWHQGFRSVTDIAAAGRRIRKVSIWMQRNEAIKKRKVLKYAPAPLRALFWGKAPFRAMRMGDGGASMKHPDEMQEKYDNMLSTLSRHLYQQLSRETTLAYQHQDPGEVIEKLLWKQAHETFANMSFADAAPASRIGMRDVSQLTESETEQLCIAFQHKCDAAGIDDEARRDYLRRAGHTLDNGETTIAALCTHFLPRLDRRTLERAFRQWHLMHEVPVPQALTGEPPPVTPPEIAAQGNVEMSQAQRLFQDDETEVLPPWPDEPIDTAYLQDRQPGPMGLIVLRNDEILPRPAPAPARRAAWPARLPTAHEIFKAMKCIETADLKPEDSSIRGIQQHLVRMVQQEQDNSWRTEEKVASGINGTIFAGLGTFHYVGARVTAIAGGAGYFGIESKNWGMELTFGRKVHRATGAEARYVAGSDTELEEHLRLSGVASFGYDSEYTDTEGIKILVRRDYGEHGDIEFQMTHDPQRGEALPMLGEDGQPVQSWRYESQCVVEFFGNAAQTRRYPHVETAGRTTLKDYDARSVFDSFANEFFDSKLISISQTHATTSSQKTSASVGMLARGAFERNSRKFQVGGSAMLAQGAYTATKGTTFDRNGQQALDMVYYNHAYDVRSAIGLSSVVVPGFNQDSMPGMTANAIAAGVTSTYRARESPAQISLLKKNGLIDSVFSYFGQNCKRPKDFRAAIASEQVAWENYFGGPEELEEAIQQVLAHATSQNIVLMVRYRLREHVGAQLDALNAQIAFHQSIRDDRRRSRQERDLAGLHIRSLRAATGQLLLRPDSREPFGLGAFSRVEKSRSRGINYYVHATSTQTISATQELVYKARKATERDEARHLKQQAYLDQRTYGRFMHKVERLLRLHPDAPLHNRKLERLRQGWQALLRLRQDILQEEVRARQARDPAAPRPEEDQTAPLRNMAAGLEGLLRYLDIIEDIRARKFAGKQAFMREVYNPSYRLLSAVLAHPQISGMAGDAGAYEQRVLQAVYDLNRMLAWNDTMVANAQRTSTPTSAEAHFARLTECWEQRCATTLAAQLNAPVDAFADELAARASQRREIRTNREQLMRLNATSTADDAAIHRADATRDQEHAELKARTRATRHALRQRTAYICRRTR</sequence>